<gene>
    <name evidence="2" type="ORF">AK812_SmicGene4440</name>
</gene>
<dbReference type="Proteomes" id="UP000186817">
    <property type="component" value="Unassembled WGS sequence"/>
</dbReference>
<evidence type="ECO:0008006" key="4">
    <source>
        <dbReference type="Google" id="ProtNLM"/>
    </source>
</evidence>
<dbReference type="Gene3D" id="1.10.287.70">
    <property type="match status" value="1"/>
</dbReference>
<feature type="transmembrane region" description="Helical" evidence="1">
    <location>
        <begin position="90"/>
        <end position="113"/>
    </location>
</feature>
<dbReference type="EMBL" id="LSRX01000055">
    <property type="protein sequence ID" value="OLQ11711.1"/>
    <property type="molecule type" value="Genomic_DNA"/>
</dbReference>
<accession>A0A1Q9EWB2</accession>
<organism evidence="2 3">
    <name type="scientific">Symbiodinium microadriaticum</name>
    <name type="common">Dinoflagellate</name>
    <name type="synonym">Zooxanthella microadriatica</name>
    <dbReference type="NCBI Taxonomy" id="2951"/>
    <lineage>
        <taxon>Eukaryota</taxon>
        <taxon>Sar</taxon>
        <taxon>Alveolata</taxon>
        <taxon>Dinophyceae</taxon>
        <taxon>Suessiales</taxon>
        <taxon>Symbiodiniaceae</taxon>
        <taxon>Symbiodinium</taxon>
    </lineage>
</organism>
<dbReference type="AlphaFoldDB" id="A0A1Q9EWB2"/>
<keyword evidence="1" id="KW-1133">Transmembrane helix</keyword>
<protein>
    <recommendedName>
        <fullName evidence="4">Ion transport domain-containing protein</fullName>
    </recommendedName>
</protein>
<proteinExistence type="predicted"/>
<evidence type="ECO:0000256" key="1">
    <source>
        <dbReference type="SAM" id="Phobius"/>
    </source>
</evidence>
<sequence>MEFITFHLALLEDLTYLQLQQARTSRDIFNSGDWCTPGPWEEWRAVIGIWYKAVQTAHSIALDMVLSEKCLIERPNSCHFSIIMGKLVPYAYWVTYTLFVSIMVMNLVIAVILESYEEGKGEKETEILEYCLKVVAWVGQKSHDYVCIVRKVTIAGLCLAFPDVVRQQRTDFERLPMAEAVVYVTDAVKFGLELQSRQGEDVHARQVGPFELNFRKAAAVPKFGSAMTRITQVPMKFIRPMDLPVDAAGEVSFLSALLQASMVWDSHGSELGGVVGDTFAHLATLVDGGITTMSSGDNTGIQPPLTLPGSLTVSHGTNVINFAGKGVLPAVMGDAQLVAATATRGCLSRRYWSLETSKVLKLLCHKWDPDLMVEIDDVEEGLDPMVAEKLKMRGA</sequence>
<keyword evidence="1" id="KW-0472">Membrane</keyword>
<name>A0A1Q9EWB2_SYMMI</name>
<comment type="caution">
    <text evidence="2">The sequence shown here is derived from an EMBL/GenBank/DDBJ whole genome shotgun (WGS) entry which is preliminary data.</text>
</comment>
<reference evidence="2 3" key="1">
    <citation type="submission" date="2016-02" db="EMBL/GenBank/DDBJ databases">
        <title>Genome analysis of coral dinoflagellate symbionts highlights evolutionary adaptations to a symbiotic lifestyle.</title>
        <authorList>
            <person name="Aranda M."/>
            <person name="Li Y."/>
            <person name="Liew Y.J."/>
            <person name="Baumgarten S."/>
            <person name="Simakov O."/>
            <person name="Wilson M."/>
            <person name="Piel J."/>
            <person name="Ashoor H."/>
            <person name="Bougouffa S."/>
            <person name="Bajic V.B."/>
            <person name="Ryu T."/>
            <person name="Ravasi T."/>
            <person name="Bayer T."/>
            <person name="Micklem G."/>
            <person name="Kim H."/>
            <person name="Bhak J."/>
            <person name="Lajeunesse T.C."/>
            <person name="Voolstra C.R."/>
        </authorList>
    </citation>
    <scope>NUCLEOTIDE SEQUENCE [LARGE SCALE GENOMIC DNA]</scope>
    <source>
        <strain evidence="2 3">CCMP2467</strain>
    </source>
</reference>
<dbReference type="OrthoDB" id="431720at2759"/>
<keyword evidence="1" id="KW-0812">Transmembrane</keyword>
<evidence type="ECO:0000313" key="2">
    <source>
        <dbReference type="EMBL" id="OLQ11711.1"/>
    </source>
</evidence>
<evidence type="ECO:0000313" key="3">
    <source>
        <dbReference type="Proteomes" id="UP000186817"/>
    </source>
</evidence>
<keyword evidence="3" id="KW-1185">Reference proteome</keyword>